<sequence>MTFKMSDKARTIRVFNFLEDTKEFIGSGDAYIPPHTGLPANCTDIVPPEIPEGFTAMFDTADNSWRLVEDHRGETVYSTETGNAVPISELGELPENVTFIAPDGEYQRWDGSQWVTDEEAKRDALINQAAEKKTSLLKQTGEQIAILQDAVDFGEATPEEQEQLTALRKLRIKLNRIQPENAPDIDWSDFE</sequence>
<evidence type="ECO:0000313" key="2">
    <source>
        <dbReference type="Proteomes" id="UP000622722"/>
    </source>
</evidence>
<dbReference type="PANTHER" id="PTHR34413:SF2">
    <property type="entry name" value="PROPHAGE TAIL FIBER ASSEMBLY PROTEIN HOMOLOG TFAE-RELATED"/>
    <property type="match status" value="1"/>
</dbReference>
<dbReference type="InterPro" id="IPR051220">
    <property type="entry name" value="TFA_Chaperone"/>
</dbReference>
<protein>
    <submittedName>
        <fullName evidence="1">Tail fiber assembly protein</fullName>
    </submittedName>
</protein>
<organism evidence="1 2">
    <name type="scientific">Escherichia coli</name>
    <dbReference type="NCBI Taxonomy" id="562"/>
    <lineage>
        <taxon>Bacteria</taxon>
        <taxon>Pseudomonadati</taxon>
        <taxon>Pseudomonadota</taxon>
        <taxon>Gammaproteobacteria</taxon>
        <taxon>Enterobacterales</taxon>
        <taxon>Enterobacteriaceae</taxon>
        <taxon>Escherichia</taxon>
    </lineage>
</organism>
<comment type="caution">
    <text evidence="1">The sequence shown here is derived from an EMBL/GenBank/DDBJ whole genome shotgun (WGS) entry which is preliminary data.</text>
</comment>
<dbReference type="RefSeq" id="WP_000143153.1">
    <property type="nucleotide sequence ID" value="NZ_CASDNN010000023.1"/>
</dbReference>
<dbReference type="InterPro" id="IPR003458">
    <property type="entry name" value="Phage_T4_Gp38_tail_assem"/>
</dbReference>
<name>A0A8H9XXR6_ECOLX</name>
<reference evidence="1" key="1">
    <citation type="submission" date="2020-06" db="EMBL/GenBank/DDBJ databases">
        <title>REHAB project genomes.</title>
        <authorList>
            <person name="Shaw L.P."/>
        </authorList>
    </citation>
    <scope>NUCLEOTIDE SEQUENCE</scope>
    <source>
        <strain evidence="1">RHBSTW-00474</strain>
    </source>
</reference>
<proteinExistence type="predicted"/>
<evidence type="ECO:0000313" key="1">
    <source>
        <dbReference type="EMBL" id="MBA7722153.1"/>
    </source>
</evidence>
<dbReference type="PANTHER" id="PTHR34413">
    <property type="entry name" value="PROPHAGE TAIL FIBER ASSEMBLY PROTEIN HOMOLOG TFAE-RELATED-RELATED"/>
    <property type="match status" value="1"/>
</dbReference>
<gene>
    <name evidence="1" type="ORF">HV209_27010</name>
</gene>
<dbReference type="Pfam" id="PF02413">
    <property type="entry name" value="Caudo_TAP"/>
    <property type="match status" value="1"/>
</dbReference>
<dbReference type="EMBL" id="JABXPW010000016">
    <property type="protein sequence ID" value="MBA7722153.1"/>
    <property type="molecule type" value="Genomic_DNA"/>
</dbReference>
<dbReference type="AlphaFoldDB" id="A0A8H9XXR6"/>
<dbReference type="Proteomes" id="UP000622722">
    <property type="component" value="Unassembled WGS sequence"/>
</dbReference>
<accession>A0A8H9XXR6</accession>